<organism evidence="1 2">
    <name type="scientific">Alkalicoccobacillus gibsonii</name>
    <dbReference type="NCBI Taxonomy" id="79881"/>
    <lineage>
        <taxon>Bacteria</taxon>
        <taxon>Bacillati</taxon>
        <taxon>Bacillota</taxon>
        <taxon>Bacilli</taxon>
        <taxon>Bacillales</taxon>
        <taxon>Bacillaceae</taxon>
        <taxon>Alkalicoccobacillus</taxon>
    </lineage>
</organism>
<evidence type="ECO:0000313" key="2">
    <source>
        <dbReference type="Proteomes" id="UP001418796"/>
    </source>
</evidence>
<evidence type="ECO:0008006" key="3">
    <source>
        <dbReference type="Google" id="ProtNLM"/>
    </source>
</evidence>
<comment type="caution">
    <text evidence="1">The sequence shown here is derived from an EMBL/GenBank/DDBJ whole genome shotgun (WGS) entry which is preliminary data.</text>
</comment>
<keyword evidence="2" id="KW-1185">Reference proteome</keyword>
<dbReference type="EMBL" id="JBCITK010000001">
    <property type="protein sequence ID" value="MEN0644951.1"/>
    <property type="molecule type" value="Genomic_DNA"/>
</dbReference>
<dbReference type="Gene3D" id="3.40.50.2000">
    <property type="entry name" value="Glycogen Phosphorylase B"/>
    <property type="match status" value="2"/>
</dbReference>
<dbReference type="SUPFAM" id="SSF53756">
    <property type="entry name" value="UDP-Glycosyltransferase/glycogen phosphorylase"/>
    <property type="match status" value="1"/>
</dbReference>
<evidence type="ECO:0000313" key="1">
    <source>
        <dbReference type="EMBL" id="MEN0644951.1"/>
    </source>
</evidence>
<reference evidence="1 2" key="1">
    <citation type="submission" date="2024-03" db="EMBL/GenBank/DDBJ databases">
        <title>Bacilli Hybrid Assemblies.</title>
        <authorList>
            <person name="Kovac J."/>
        </authorList>
    </citation>
    <scope>NUCLEOTIDE SEQUENCE [LARGE SCALE GENOMIC DNA]</scope>
    <source>
        <strain evidence="1 2">FSL R7-0666</strain>
    </source>
</reference>
<dbReference type="RefSeq" id="WP_343131574.1">
    <property type="nucleotide sequence ID" value="NZ_JBCITK010000001.1"/>
</dbReference>
<dbReference type="Pfam" id="PF13692">
    <property type="entry name" value="Glyco_trans_1_4"/>
    <property type="match status" value="1"/>
</dbReference>
<gene>
    <name evidence="1" type="ORF">MKY91_17480</name>
</gene>
<accession>A0ABU9VPY5</accession>
<name>A0ABU9VPY5_9BACI</name>
<sequence>MTQQYNYYIVAPSEWEDNNLKFRRHRLVEKLLELSSTNEIYWIYPFSCHNRQQIKKYKDEKSKKVMIGTNHILSVGIPDFKGILKNNNLFNRLDFKQKKQILEDKGCTKNIKHILWYTTPIFSNLLDYEWDRINYDCSDLWRDPYHNNKGIYKLIDKLRNTATIKAENLIIEKSDRITTTSPYLAKLIKKQTNKDVCIIENGVDFELFKKAKISSRINDLFEGIPSPRIGFVGGLKGKIDFNVIYQMAVLNEDYSIILVGPIPSNLTSELNRLLDLDNVYYFGAQKNHLIPQFIKQLDLGLLPYKEIEYNKAVSPLKLYEYLACGVTAIGMGIPTTKHHQYAGCYYYSEKDEFINLCVNILENNYMEKEKCISLAKQQDWDVKLKHLIEYSTVS</sequence>
<protein>
    <recommendedName>
        <fullName evidence="3">Glycosyltransferase family 1 protein</fullName>
    </recommendedName>
</protein>
<proteinExistence type="predicted"/>
<dbReference type="Proteomes" id="UP001418796">
    <property type="component" value="Unassembled WGS sequence"/>
</dbReference>